<evidence type="ECO:0000259" key="6">
    <source>
        <dbReference type="PROSITE" id="PS51078"/>
    </source>
</evidence>
<dbReference type="InterPro" id="IPR014757">
    <property type="entry name" value="Tscrpt_reg_IclR_C"/>
</dbReference>
<evidence type="ECO:0000256" key="4">
    <source>
        <dbReference type="SAM" id="MobiDB-lite"/>
    </source>
</evidence>
<dbReference type="Gene3D" id="3.30.450.40">
    <property type="match status" value="1"/>
</dbReference>
<dbReference type="SMART" id="SM00346">
    <property type="entry name" value="HTH_ICLR"/>
    <property type="match status" value="1"/>
</dbReference>
<evidence type="ECO:0000259" key="5">
    <source>
        <dbReference type="PROSITE" id="PS51077"/>
    </source>
</evidence>
<dbReference type="InterPro" id="IPR054844">
    <property type="entry name" value="TransRegBhcR"/>
</dbReference>
<dbReference type="PROSITE" id="PS51078">
    <property type="entry name" value="ICLR_ED"/>
    <property type="match status" value="1"/>
</dbReference>
<dbReference type="InterPro" id="IPR050707">
    <property type="entry name" value="HTH_MetabolicPath_Reg"/>
</dbReference>
<dbReference type="OrthoDB" id="9807558at2"/>
<dbReference type="Proteomes" id="UP000281343">
    <property type="component" value="Unassembled WGS sequence"/>
</dbReference>
<dbReference type="PANTHER" id="PTHR30136">
    <property type="entry name" value="HELIX-TURN-HELIX TRANSCRIPTIONAL REGULATOR, ICLR FAMILY"/>
    <property type="match status" value="1"/>
</dbReference>
<keyword evidence="2" id="KW-0238">DNA-binding</keyword>
<evidence type="ECO:0000313" key="8">
    <source>
        <dbReference type="Proteomes" id="UP000281343"/>
    </source>
</evidence>
<name>A0A3L9YJN8_9RHOB</name>
<dbReference type="GO" id="GO:0003677">
    <property type="term" value="F:DNA binding"/>
    <property type="evidence" value="ECO:0007669"/>
    <property type="project" value="UniProtKB-KW"/>
</dbReference>
<gene>
    <name evidence="7" type="ORF">D9R08_05050</name>
</gene>
<dbReference type="InterPro" id="IPR005471">
    <property type="entry name" value="Tscrpt_reg_IclR_N"/>
</dbReference>
<dbReference type="EMBL" id="RCNT01000002">
    <property type="protein sequence ID" value="RMA43010.1"/>
    <property type="molecule type" value="Genomic_DNA"/>
</dbReference>
<dbReference type="AlphaFoldDB" id="A0A3L9YJN8"/>
<dbReference type="RefSeq" id="WP_121896947.1">
    <property type="nucleotide sequence ID" value="NZ_RCNT01000002.1"/>
</dbReference>
<dbReference type="InterPro" id="IPR036390">
    <property type="entry name" value="WH_DNA-bd_sf"/>
</dbReference>
<dbReference type="Gene3D" id="1.10.10.10">
    <property type="entry name" value="Winged helix-like DNA-binding domain superfamily/Winged helix DNA-binding domain"/>
    <property type="match status" value="1"/>
</dbReference>
<accession>A0A3L9YJN8</accession>
<dbReference type="Pfam" id="PF09339">
    <property type="entry name" value="HTH_IclR"/>
    <property type="match status" value="1"/>
</dbReference>
<protein>
    <submittedName>
        <fullName evidence="7">IclR family transcriptional regulator</fullName>
    </submittedName>
</protein>
<comment type="caution">
    <text evidence="7">The sequence shown here is derived from an EMBL/GenBank/DDBJ whole genome shotgun (WGS) entry which is preliminary data.</text>
</comment>
<feature type="region of interest" description="Disordered" evidence="4">
    <location>
        <begin position="1"/>
        <end position="21"/>
    </location>
</feature>
<proteinExistence type="predicted"/>
<dbReference type="GO" id="GO:0003700">
    <property type="term" value="F:DNA-binding transcription factor activity"/>
    <property type="evidence" value="ECO:0007669"/>
    <property type="project" value="TreeGrafter"/>
</dbReference>
<dbReference type="SUPFAM" id="SSF46785">
    <property type="entry name" value="Winged helix' DNA-binding domain"/>
    <property type="match status" value="1"/>
</dbReference>
<evidence type="ECO:0000256" key="1">
    <source>
        <dbReference type="ARBA" id="ARBA00023015"/>
    </source>
</evidence>
<dbReference type="InterPro" id="IPR036388">
    <property type="entry name" value="WH-like_DNA-bd_sf"/>
</dbReference>
<keyword evidence="8" id="KW-1185">Reference proteome</keyword>
<organism evidence="7 8">
    <name type="scientific">Rhodophyticola porphyridii</name>
    <dbReference type="NCBI Taxonomy" id="1852017"/>
    <lineage>
        <taxon>Bacteria</taxon>
        <taxon>Pseudomonadati</taxon>
        <taxon>Pseudomonadota</taxon>
        <taxon>Alphaproteobacteria</taxon>
        <taxon>Rhodobacterales</taxon>
        <taxon>Roseobacteraceae</taxon>
        <taxon>Rhodophyticola</taxon>
    </lineage>
</organism>
<keyword evidence="3" id="KW-0804">Transcription</keyword>
<evidence type="ECO:0000256" key="2">
    <source>
        <dbReference type="ARBA" id="ARBA00023125"/>
    </source>
</evidence>
<dbReference type="InterPro" id="IPR029016">
    <property type="entry name" value="GAF-like_dom_sf"/>
</dbReference>
<sequence>MAEIQRKPRGRPKSPFTEGGGSTIQALDRALAVLSALARQDHASLTDLSDSLNIPTATTHRILATLQQNGYAELDEASQTWAVGVEAYRTGSAYLNRTTLMDVARPAMRSLMQATGETANLAVPDGAEVVFIGQIETQNPIRAFFAAGTRTPMHASGTGKAILASMPEAHLSRLLSRAELREFTDQTLTTEAQLRADLEETRARGWSFDQEERHRGMSCIGAAIYDARGEIVAGVSISGPSTRFADRRVAAFGARVAEAAREITEGIGGRMPALERAGGEPLG</sequence>
<dbReference type="GO" id="GO:0045892">
    <property type="term" value="P:negative regulation of DNA-templated transcription"/>
    <property type="evidence" value="ECO:0007669"/>
    <property type="project" value="TreeGrafter"/>
</dbReference>
<reference evidence="7 8" key="1">
    <citation type="submission" date="2018-10" db="EMBL/GenBank/DDBJ databases">
        <authorList>
            <person name="Jung H.S."/>
            <person name="Jeon C.O."/>
        </authorList>
    </citation>
    <scope>NUCLEOTIDE SEQUENCE [LARGE SCALE GENOMIC DNA]</scope>
    <source>
        <strain evidence="7 8">MA-7-27</strain>
    </source>
</reference>
<feature type="domain" description="IclR-ED" evidence="6">
    <location>
        <begin position="86"/>
        <end position="269"/>
    </location>
</feature>
<keyword evidence="1" id="KW-0805">Transcription regulation</keyword>
<dbReference type="SUPFAM" id="SSF55781">
    <property type="entry name" value="GAF domain-like"/>
    <property type="match status" value="1"/>
</dbReference>
<dbReference type="FunFam" id="1.10.10.10:FF:000056">
    <property type="entry name" value="IclR family transcriptional regulator"/>
    <property type="match status" value="1"/>
</dbReference>
<dbReference type="PANTHER" id="PTHR30136:SF24">
    <property type="entry name" value="HTH-TYPE TRANSCRIPTIONAL REPRESSOR ALLR"/>
    <property type="match status" value="1"/>
</dbReference>
<dbReference type="PROSITE" id="PS51077">
    <property type="entry name" value="HTH_ICLR"/>
    <property type="match status" value="1"/>
</dbReference>
<dbReference type="Pfam" id="PF01614">
    <property type="entry name" value="IclR_C"/>
    <property type="match status" value="1"/>
</dbReference>
<dbReference type="NCBIfam" id="NF045644">
    <property type="entry name" value="TransRegBhcR"/>
    <property type="match status" value="1"/>
</dbReference>
<feature type="domain" description="HTH iclR-type" evidence="5">
    <location>
        <begin position="24"/>
        <end position="85"/>
    </location>
</feature>
<evidence type="ECO:0000313" key="7">
    <source>
        <dbReference type="EMBL" id="RMA43010.1"/>
    </source>
</evidence>
<evidence type="ECO:0000256" key="3">
    <source>
        <dbReference type="ARBA" id="ARBA00023163"/>
    </source>
</evidence>